<dbReference type="InterPro" id="IPR014284">
    <property type="entry name" value="RNA_pol_sigma-70_dom"/>
</dbReference>
<evidence type="ECO:0000259" key="5">
    <source>
        <dbReference type="Pfam" id="PF07638"/>
    </source>
</evidence>
<dbReference type="PANTHER" id="PTHR43133">
    <property type="entry name" value="RNA POLYMERASE ECF-TYPE SIGMA FACTO"/>
    <property type="match status" value="1"/>
</dbReference>
<dbReference type="Gene3D" id="1.10.10.10">
    <property type="entry name" value="Winged helix-like DNA-binding domain superfamily/Winged helix DNA-binding domain"/>
    <property type="match status" value="1"/>
</dbReference>
<dbReference type="AlphaFoldDB" id="H8L295"/>
<dbReference type="SUPFAM" id="SSF88659">
    <property type="entry name" value="Sigma3 and sigma4 domains of RNA polymerase sigma factors"/>
    <property type="match status" value="1"/>
</dbReference>
<dbReference type="STRING" id="767434.Fraau_3281"/>
<dbReference type="GO" id="GO:0016987">
    <property type="term" value="F:sigma factor activity"/>
    <property type="evidence" value="ECO:0007669"/>
    <property type="project" value="UniProtKB-KW"/>
</dbReference>
<organism evidence="6 7">
    <name type="scientific">Frateuria aurantia (strain ATCC 33424 / DSM 6220 / KCTC 2777 / LMG 1558 / NBRC 3245 / NCIMB 13370)</name>
    <name type="common">Acetobacter aurantius</name>
    <dbReference type="NCBI Taxonomy" id="767434"/>
    <lineage>
        <taxon>Bacteria</taxon>
        <taxon>Pseudomonadati</taxon>
        <taxon>Pseudomonadota</taxon>
        <taxon>Gammaproteobacteria</taxon>
        <taxon>Lysobacterales</taxon>
        <taxon>Rhodanobacteraceae</taxon>
        <taxon>Frateuria</taxon>
    </lineage>
</organism>
<dbReference type="GO" id="GO:0000428">
    <property type="term" value="C:DNA-directed RNA polymerase complex"/>
    <property type="evidence" value="ECO:0007669"/>
    <property type="project" value="UniProtKB-KW"/>
</dbReference>
<evidence type="ECO:0000256" key="2">
    <source>
        <dbReference type="ARBA" id="ARBA00023015"/>
    </source>
</evidence>
<keyword evidence="3" id="KW-0731">Sigma factor</keyword>
<protein>
    <submittedName>
        <fullName evidence="6">DNA-directed RNA polymerase specialized sigma subunit, sigma24</fullName>
    </submittedName>
</protein>
<accession>H8L295</accession>
<dbReference type="EMBL" id="CP003350">
    <property type="protein sequence ID" value="AFC87604.1"/>
    <property type="molecule type" value="Genomic_DNA"/>
</dbReference>
<dbReference type="OrthoDB" id="6023540at2"/>
<dbReference type="PANTHER" id="PTHR43133:SF39">
    <property type="entry name" value="SIMILAR TO RNA POLYMERASE SIGMA-E FACTOR"/>
    <property type="match status" value="1"/>
</dbReference>
<dbReference type="InterPro" id="IPR053812">
    <property type="entry name" value="HTH_Sigma70_ECF-like"/>
</dbReference>
<dbReference type="KEGG" id="fau:Fraau_3281"/>
<dbReference type="RefSeq" id="WP_014404606.1">
    <property type="nucleotide sequence ID" value="NC_017033.1"/>
</dbReference>
<dbReference type="NCBIfam" id="TIGR02937">
    <property type="entry name" value="sigma70-ECF"/>
    <property type="match status" value="1"/>
</dbReference>
<dbReference type="InterPro" id="IPR013324">
    <property type="entry name" value="RNA_pol_sigma_r3/r4-like"/>
</dbReference>
<dbReference type="HOGENOM" id="CLU_102127_0_0_6"/>
<feature type="domain" description="RNA polymerase sigma-70 ECF-like HTH" evidence="5">
    <location>
        <begin position="8"/>
        <end position="182"/>
    </location>
</feature>
<reference evidence="6" key="1">
    <citation type="submission" date="2012-02" db="EMBL/GenBank/DDBJ databases">
        <title>The complete genome of Frateuria aurantia DSM 6220.</title>
        <authorList>
            <consortium name="US DOE Joint Genome Institute (JGI-PGF)"/>
            <person name="Lucas S."/>
            <person name="Copeland A."/>
            <person name="Lapidus A."/>
            <person name="Glavina del Rio T."/>
            <person name="Dalin E."/>
            <person name="Tice H."/>
            <person name="Bruce D."/>
            <person name="Goodwin L."/>
            <person name="Pitluck S."/>
            <person name="Peters L."/>
            <person name="Ovchinnikova G."/>
            <person name="Teshima H."/>
            <person name="Kyrpides N."/>
            <person name="Mavromatis K."/>
            <person name="Ivanova N."/>
            <person name="Brettin T."/>
            <person name="Detter J.C."/>
            <person name="Han C."/>
            <person name="Larimer F."/>
            <person name="Land M."/>
            <person name="Hauser L."/>
            <person name="Markowitz V."/>
            <person name="Cheng J.-F."/>
            <person name="Hugenholtz P."/>
            <person name="Woyke T."/>
            <person name="Wu D."/>
            <person name="Brambilla E."/>
            <person name="Klenk H.-P."/>
            <person name="Eisen J.A."/>
        </authorList>
    </citation>
    <scope>NUCLEOTIDE SEQUENCE</scope>
    <source>
        <strain evidence="6">DSM 6220</strain>
    </source>
</reference>
<dbReference type="InterPro" id="IPR013325">
    <property type="entry name" value="RNA_pol_sigma_r2"/>
</dbReference>
<gene>
    <name evidence="6" type="ordered locus">Fraau_3281</name>
</gene>
<dbReference type="GO" id="GO:0006352">
    <property type="term" value="P:DNA-templated transcription initiation"/>
    <property type="evidence" value="ECO:0007669"/>
    <property type="project" value="InterPro"/>
</dbReference>
<dbReference type="InterPro" id="IPR039425">
    <property type="entry name" value="RNA_pol_sigma-70-like"/>
</dbReference>
<name>H8L295_FRAAD</name>
<keyword evidence="6" id="KW-0240">DNA-directed RNA polymerase</keyword>
<dbReference type="eggNOG" id="COG1595">
    <property type="taxonomic scope" value="Bacteria"/>
</dbReference>
<dbReference type="InterPro" id="IPR011517">
    <property type="entry name" value="RNA_pol_sigma70_ECF-like"/>
</dbReference>
<evidence type="ECO:0000313" key="6">
    <source>
        <dbReference type="EMBL" id="AFC87604.1"/>
    </source>
</evidence>
<dbReference type="Proteomes" id="UP000005234">
    <property type="component" value="Chromosome"/>
</dbReference>
<evidence type="ECO:0000256" key="1">
    <source>
        <dbReference type="ARBA" id="ARBA00010641"/>
    </source>
</evidence>
<keyword evidence="7" id="KW-1185">Reference proteome</keyword>
<comment type="similarity">
    <text evidence="1">Belongs to the sigma-70 factor family. ECF subfamily.</text>
</comment>
<evidence type="ECO:0000256" key="4">
    <source>
        <dbReference type="ARBA" id="ARBA00023163"/>
    </source>
</evidence>
<dbReference type="InterPro" id="IPR036388">
    <property type="entry name" value="WH-like_DNA-bd_sf"/>
</dbReference>
<sequence length="183" mass="20606">MLATSDDDQTHLISRWQTGDALAGALLAREAYEQLHRLAVRQLAGESRTQMQPTELVNEAWLRLSARRSSFESREHFHAIAALQMRHLLIDLARRRESDKRRGRQVTLTVSLVDPGLPVADLSEVAAAMDQLEHIDVRKAQVFALTEMAGFTASETARLLGISTPTVERDLRFARAWLTKHLS</sequence>
<dbReference type="NCBIfam" id="TIGR02999">
    <property type="entry name" value="Sig-70_X6"/>
    <property type="match status" value="1"/>
</dbReference>
<keyword evidence="2" id="KW-0805">Transcription regulation</keyword>
<evidence type="ECO:0000256" key="3">
    <source>
        <dbReference type="ARBA" id="ARBA00023082"/>
    </source>
</evidence>
<dbReference type="SUPFAM" id="SSF88946">
    <property type="entry name" value="Sigma2 domain of RNA polymerase sigma factors"/>
    <property type="match status" value="1"/>
</dbReference>
<dbReference type="Pfam" id="PF07638">
    <property type="entry name" value="Sigma70_ECF"/>
    <property type="match status" value="1"/>
</dbReference>
<keyword evidence="4" id="KW-0804">Transcription</keyword>
<dbReference type="Gene3D" id="1.10.1740.10">
    <property type="match status" value="1"/>
</dbReference>
<evidence type="ECO:0000313" key="7">
    <source>
        <dbReference type="Proteomes" id="UP000005234"/>
    </source>
</evidence>
<proteinExistence type="inferred from homology"/>